<reference evidence="2 3" key="1">
    <citation type="submission" date="2018-12" db="EMBL/GenBank/DDBJ databases">
        <authorList>
            <person name="Feng G."/>
            <person name="Zhu H."/>
        </authorList>
    </citation>
    <scope>NUCLEOTIDE SEQUENCE [LARGE SCALE GENOMIC DNA]</scope>
    <source>
        <strain evidence="2 3">9PBR-2</strain>
    </source>
</reference>
<dbReference type="EMBL" id="RWIS01000008">
    <property type="protein sequence ID" value="RSK31773.1"/>
    <property type="molecule type" value="Genomic_DNA"/>
</dbReference>
<keyword evidence="3" id="KW-1185">Reference proteome</keyword>
<proteinExistence type="predicted"/>
<sequence>MKRLFYTLLLLAGLLAASTAPTHAQSSPVVRPAVPEPVRYEFCELMRTGFVNIGKPEKEKSGDIYVDFGYGYEKLGGSEQIVREAGKIQVFATTISALNYMGGLGWEIVQILEQPINYSKGEPSEYVRRYVLRRPLSAKGIAVPR</sequence>
<comment type="caution">
    <text evidence="2">The sequence shown here is derived from an EMBL/GenBank/DDBJ whole genome shotgun (WGS) entry which is preliminary data.</text>
</comment>
<dbReference type="Proteomes" id="UP000280066">
    <property type="component" value="Unassembled WGS sequence"/>
</dbReference>
<evidence type="ECO:0000256" key="1">
    <source>
        <dbReference type="SAM" id="SignalP"/>
    </source>
</evidence>
<evidence type="ECO:0000313" key="2">
    <source>
        <dbReference type="EMBL" id="RSK31773.1"/>
    </source>
</evidence>
<organism evidence="2 3">
    <name type="scientific">Hymenobacter metallilatus</name>
    <dbReference type="NCBI Taxonomy" id="2493666"/>
    <lineage>
        <taxon>Bacteria</taxon>
        <taxon>Pseudomonadati</taxon>
        <taxon>Bacteroidota</taxon>
        <taxon>Cytophagia</taxon>
        <taxon>Cytophagales</taxon>
        <taxon>Hymenobacteraceae</taxon>
        <taxon>Hymenobacter</taxon>
    </lineage>
</organism>
<dbReference type="AlphaFoldDB" id="A0A428JGS7"/>
<feature type="chain" id="PRO_5019431120" evidence="1">
    <location>
        <begin position="25"/>
        <end position="145"/>
    </location>
</feature>
<evidence type="ECO:0000313" key="3">
    <source>
        <dbReference type="Proteomes" id="UP000280066"/>
    </source>
</evidence>
<feature type="signal peptide" evidence="1">
    <location>
        <begin position="1"/>
        <end position="24"/>
    </location>
</feature>
<dbReference type="OrthoDB" id="5873496at2"/>
<name>A0A428JGS7_9BACT</name>
<keyword evidence="1" id="KW-0732">Signal</keyword>
<accession>A0A428JGS7</accession>
<dbReference type="RefSeq" id="WP_125431019.1">
    <property type="nucleotide sequence ID" value="NZ_RWIS01000008.1"/>
</dbReference>
<protein>
    <submittedName>
        <fullName evidence="2">Uncharacterized protein</fullName>
    </submittedName>
</protein>
<gene>
    <name evidence="2" type="ORF">EI290_13175</name>
</gene>